<dbReference type="Pfam" id="PF05506">
    <property type="entry name" value="PLipase_C_C"/>
    <property type="match status" value="2"/>
</dbReference>
<evidence type="ECO:0000313" key="2">
    <source>
        <dbReference type="EMBL" id="MFM0641348.1"/>
    </source>
</evidence>
<dbReference type="InterPro" id="IPR008475">
    <property type="entry name" value="PLipase_C_C"/>
</dbReference>
<reference evidence="2 3" key="1">
    <citation type="journal article" date="2024" name="Chem. Sci.">
        <title>Discovery of megapolipeptins by genome mining of a Burkholderiales bacteria collection.</title>
        <authorList>
            <person name="Paulo B.S."/>
            <person name="Recchia M.J.J."/>
            <person name="Lee S."/>
            <person name="Fergusson C.H."/>
            <person name="Romanowski S.B."/>
            <person name="Hernandez A."/>
            <person name="Krull N."/>
            <person name="Liu D.Y."/>
            <person name="Cavanagh H."/>
            <person name="Bos A."/>
            <person name="Gray C.A."/>
            <person name="Murphy B.T."/>
            <person name="Linington R.G."/>
            <person name="Eustaquio A.S."/>
        </authorList>
    </citation>
    <scope>NUCLEOTIDE SEQUENCE [LARGE SCALE GENOMIC DNA]</scope>
    <source>
        <strain evidence="2 3">RL17-338-BIC-A</strain>
    </source>
</reference>
<organism evidence="2 3">
    <name type="scientific">Paraburkholderia metrosideri</name>
    <dbReference type="NCBI Taxonomy" id="580937"/>
    <lineage>
        <taxon>Bacteria</taxon>
        <taxon>Pseudomonadati</taxon>
        <taxon>Pseudomonadota</taxon>
        <taxon>Betaproteobacteria</taxon>
        <taxon>Burkholderiales</taxon>
        <taxon>Burkholderiaceae</taxon>
        <taxon>Paraburkholderia</taxon>
    </lineage>
</organism>
<proteinExistence type="predicted"/>
<protein>
    <submittedName>
        <fullName evidence="2">DUF756 domain-containing protein</fullName>
    </submittedName>
</protein>
<accession>A0ABW9E210</accession>
<evidence type="ECO:0000313" key="3">
    <source>
        <dbReference type="Proteomes" id="UP001629432"/>
    </source>
</evidence>
<name>A0ABW9E210_9BURK</name>
<evidence type="ECO:0000259" key="1">
    <source>
        <dbReference type="Pfam" id="PF05506"/>
    </source>
</evidence>
<gene>
    <name evidence="2" type="ORF">PQQ63_32105</name>
</gene>
<dbReference type="RefSeq" id="WP_408230918.1">
    <property type="nucleotide sequence ID" value="NZ_JAQQCF010000039.1"/>
</dbReference>
<feature type="domain" description="Bacterial phospholipase C C-terminal" evidence="1">
    <location>
        <begin position="62"/>
        <end position="141"/>
    </location>
</feature>
<feature type="domain" description="Bacterial phospholipase C C-terminal" evidence="1">
    <location>
        <begin position="9"/>
        <end position="52"/>
    </location>
</feature>
<comment type="caution">
    <text evidence="2">The sequence shown here is derived from an EMBL/GenBank/DDBJ whole genome shotgun (WGS) entry which is preliminary data.</text>
</comment>
<keyword evidence="3" id="KW-1185">Reference proteome</keyword>
<dbReference type="Proteomes" id="UP001629432">
    <property type="component" value="Unassembled WGS sequence"/>
</dbReference>
<sequence length="156" mass="16546">MYSATAPTSVKQYTVAANTILSDTWAWQKSATVPQAYDLTVLGPNGFIRRMASAGAVSATQEVTACYEITQGNLSLNLSNAGNVSSTFTIADNRYGMSPQNVTVAAGQTVQTIWNLASSKRWYDISVTSGTDAHFLRQFAGYVETGAAGVTDPSMA</sequence>
<dbReference type="EMBL" id="JAQQCF010000039">
    <property type="protein sequence ID" value="MFM0641348.1"/>
    <property type="molecule type" value="Genomic_DNA"/>
</dbReference>